<reference evidence="3" key="1">
    <citation type="submission" date="2021-02" db="EMBL/GenBank/DDBJ databases">
        <title>Natronoglycomyces albus gen. nov., sp. nov, a haloalkaliphilic actinobacterium from a soda solonchak soil.</title>
        <authorList>
            <person name="Sorokin D.Y."/>
            <person name="Khijniak T.V."/>
            <person name="Zakharycheva A.P."/>
            <person name="Boueva O.V."/>
            <person name="Ariskina E.V."/>
            <person name="Hahnke R.L."/>
            <person name="Bunk B."/>
            <person name="Sproer C."/>
            <person name="Schumann P."/>
            <person name="Evtushenko L.I."/>
            <person name="Kublanov I.V."/>
        </authorList>
    </citation>
    <scope>NUCLEOTIDE SEQUENCE</scope>
    <source>
        <strain evidence="3">DSM 106290</strain>
    </source>
</reference>
<dbReference type="AlphaFoldDB" id="A0A895XPL7"/>
<dbReference type="EMBL" id="CP070496">
    <property type="protein sequence ID" value="QSB04220.1"/>
    <property type="molecule type" value="Genomic_DNA"/>
</dbReference>
<accession>A0A895XPL7</accession>
<keyword evidence="2" id="KW-1133">Transmembrane helix</keyword>
<proteinExistence type="predicted"/>
<keyword evidence="2" id="KW-0812">Transmembrane</keyword>
<evidence type="ECO:0000313" key="3">
    <source>
        <dbReference type="EMBL" id="QSB04220.1"/>
    </source>
</evidence>
<dbReference type="InterPro" id="IPR021401">
    <property type="entry name" value="DUF3040"/>
</dbReference>
<feature type="transmembrane region" description="Helical" evidence="2">
    <location>
        <begin position="41"/>
        <end position="60"/>
    </location>
</feature>
<gene>
    <name evidence="3" type="ORF">JQS30_10415</name>
</gene>
<feature type="compositionally biased region" description="Basic and acidic residues" evidence="1">
    <location>
        <begin position="123"/>
        <end position="139"/>
    </location>
</feature>
<dbReference type="KEGG" id="nav:JQS30_10415"/>
<dbReference type="Proteomes" id="UP000662939">
    <property type="component" value="Chromosome"/>
</dbReference>
<evidence type="ECO:0000256" key="1">
    <source>
        <dbReference type="SAM" id="MobiDB-lite"/>
    </source>
</evidence>
<keyword evidence="2" id="KW-0472">Membrane</keyword>
<keyword evidence="4" id="KW-1185">Reference proteome</keyword>
<sequence length="139" mass="15077">MPLSEHEQRLFDEIEQSLQDDPQFASAVRANDPSHVTRRRMIIAGLISFIGLGVIIGGVMSSNATYFAPAGAVLMFAGLLFGLRAQRKGATGELRAVDGKASRKTGSGGKRNGPSGGGSSFGDRMEERWRRRRDTGDYF</sequence>
<feature type="compositionally biased region" description="Gly residues" evidence="1">
    <location>
        <begin position="106"/>
        <end position="120"/>
    </location>
</feature>
<dbReference type="Pfam" id="PF11239">
    <property type="entry name" value="DUF3040"/>
    <property type="match status" value="1"/>
</dbReference>
<organism evidence="3 4">
    <name type="scientific">Natronoglycomyces albus</name>
    <dbReference type="NCBI Taxonomy" id="2811108"/>
    <lineage>
        <taxon>Bacteria</taxon>
        <taxon>Bacillati</taxon>
        <taxon>Actinomycetota</taxon>
        <taxon>Actinomycetes</taxon>
        <taxon>Glycomycetales</taxon>
        <taxon>Glycomycetaceae</taxon>
        <taxon>Natronoglycomyces</taxon>
    </lineage>
</organism>
<feature type="region of interest" description="Disordered" evidence="1">
    <location>
        <begin position="90"/>
        <end position="139"/>
    </location>
</feature>
<evidence type="ECO:0000313" key="4">
    <source>
        <dbReference type="Proteomes" id="UP000662939"/>
    </source>
</evidence>
<name>A0A895XPL7_9ACTN</name>
<protein>
    <submittedName>
        <fullName evidence="3">DUF3040 domain-containing protein</fullName>
    </submittedName>
</protein>
<dbReference type="RefSeq" id="WP_213170220.1">
    <property type="nucleotide sequence ID" value="NZ_CP070496.1"/>
</dbReference>
<feature type="transmembrane region" description="Helical" evidence="2">
    <location>
        <begin position="66"/>
        <end position="85"/>
    </location>
</feature>
<evidence type="ECO:0000256" key="2">
    <source>
        <dbReference type="SAM" id="Phobius"/>
    </source>
</evidence>